<gene>
    <name evidence="16" type="primary">LOC114331671</name>
</gene>
<dbReference type="Gene3D" id="1.10.287.820">
    <property type="entry name" value="Acid-sensing ion channel domain"/>
    <property type="match status" value="1"/>
</dbReference>
<reference evidence="14" key="2">
    <citation type="submission" date="2025-05" db="UniProtKB">
        <authorList>
            <consortium name="EnsemblMetazoa"/>
        </authorList>
    </citation>
    <scope>IDENTIFICATION</scope>
</reference>
<dbReference type="FunCoup" id="A0A6P7FQP8">
    <property type="interactions" value="12"/>
</dbReference>
<proteinExistence type="inferred from homology"/>
<keyword evidence="6 13" id="KW-1133">Transmembrane helix</keyword>
<evidence type="ECO:0000256" key="12">
    <source>
        <dbReference type="RuleBase" id="RU000679"/>
    </source>
</evidence>
<comment type="similarity">
    <text evidence="2 12">Belongs to the amiloride-sensitive sodium channel (TC 1.A.6) family.</text>
</comment>
<dbReference type="GO" id="GO:0005886">
    <property type="term" value="C:plasma membrane"/>
    <property type="evidence" value="ECO:0007669"/>
    <property type="project" value="TreeGrafter"/>
</dbReference>
<evidence type="ECO:0000256" key="5">
    <source>
        <dbReference type="ARBA" id="ARBA00022692"/>
    </source>
</evidence>
<keyword evidence="11 12" id="KW-0407">Ion channel</keyword>
<evidence type="ECO:0000313" key="16">
    <source>
        <dbReference type="RefSeq" id="XP_028137092.1"/>
    </source>
</evidence>
<evidence type="ECO:0000256" key="3">
    <source>
        <dbReference type="ARBA" id="ARBA00022448"/>
    </source>
</evidence>
<evidence type="ECO:0000256" key="2">
    <source>
        <dbReference type="ARBA" id="ARBA00007193"/>
    </source>
</evidence>
<dbReference type="InterPro" id="IPR001873">
    <property type="entry name" value="ENaC"/>
</dbReference>
<dbReference type="EnsemblMetazoa" id="XM_028281291.2">
    <property type="protein sequence ID" value="XP_028137092.1"/>
    <property type="gene ID" value="LOC114331671"/>
</dbReference>
<keyword evidence="15" id="KW-1185">Reference proteome</keyword>
<keyword evidence="4 12" id="KW-0894">Sodium channel</keyword>
<evidence type="ECO:0000256" key="9">
    <source>
        <dbReference type="ARBA" id="ARBA00023136"/>
    </source>
</evidence>
<keyword evidence="7" id="KW-0915">Sodium</keyword>
<evidence type="ECO:0000256" key="10">
    <source>
        <dbReference type="ARBA" id="ARBA00023201"/>
    </source>
</evidence>
<dbReference type="Proteomes" id="UP001652700">
    <property type="component" value="Unplaced"/>
</dbReference>
<name>A0A6P7FQP8_DIAVI</name>
<dbReference type="GO" id="GO:0015280">
    <property type="term" value="F:ligand-gated sodium channel activity"/>
    <property type="evidence" value="ECO:0007669"/>
    <property type="project" value="TreeGrafter"/>
</dbReference>
<keyword evidence="8 12" id="KW-0406">Ion transport</keyword>
<reference evidence="16" key="1">
    <citation type="submission" date="2025-04" db="UniProtKB">
        <authorList>
            <consortium name="RefSeq"/>
        </authorList>
    </citation>
    <scope>IDENTIFICATION</scope>
    <source>
        <tissue evidence="16">Whole insect</tissue>
    </source>
</reference>
<keyword evidence="9 13" id="KW-0472">Membrane</keyword>
<protein>
    <submittedName>
        <fullName evidence="16">Sodium channel protein Nach-like</fullName>
    </submittedName>
</protein>
<sequence>MIRFKKEGCSSKVWRQIQNFCRETTIHGLNIVGMPNLHPIERLFWLLIVGTSAAGAIALTISNWNRFVANPTVISIEKDYRNWQNHIPAVTGCFNNKVDLQKAEKYIYKKWKIKPSDPKFEYYLEFVTAVTNATYINFHNFEKFGNDATLMDIDMAQLALNVHPTITGLLLTVDKSREFKWNLILSELGICFTFFAKFARLLSIKNKENSTESEQIDDTLLFCHYLNGLCYARFDSDPTLPIKYYVHSYIEVPEISSKQHHELGKGSDMEIDYRVIETQSSPEIKYLAPSQRKCRFDDEPIRKDVPVYSISICQMGCRNNLAMKFCGCKPYFYHIFGGIPCNISGLLCLSQYSAFLTMTPSKMGCKCPQTCHFINYLPETPKVVLWDSGAYFDQRTTFRWGLLHPTTKYRRDILFGFGDLIVSFGGTLNLFVGVSFISITEAVYLIIEGVFNMFKDEFIQTRNRRIINKMKKRRIHPFMNTMY</sequence>
<evidence type="ECO:0000256" key="1">
    <source>
        <dbReference type="ARBA" id="ARBA00004141"/>
    </source>
</evidence>
<dbReference type="KEGG" id="dvv:114331671"/>
<evidence type="ECO:0000256" key="4">
    <source>
        <dbReference type="ARBA" id="ARBA00022461"/>
    </source>
</evidence>
<evidence type="ECO:0000313" key="15">
    <source>
        <dbReference type="Proteomes" id="UP001652700"/>
    </source>
</evidence>
<keyword evidence="3 12" id="KW-0813">Transport</keyword>
<comment type="subcellular location">
    <subcellularLocation>
        <location evidence="1">Membrane</location>
        <topology evidence="1">Multi-pass membrane protein</topology>
    </subcellularLocation>
</comment>
<evidence type="ECO:0000256" key="11">
    <source>
        <dbReference type="ARBA" id="ARBA00023303"/>
    </source>
</evidence>
<dbReference type="GeneID" id="114331671"/>
<dbReference type="PANTHER" id="PTHR11690:SF240">
    <property type="entry name" value="PICKPOCKET 25-RELATED"/>
    <property type="match status" value="1"/>
</dbReference>
<organism evidence="16">
    <name type="scientific">Diabrotica virgifera virgifera</name>
    <name type="common">western corn rootworm</name>
    <dbReference type="NCBI Taxonomy" id="50390"/>
    <lineage>
        <taxon>Eukaryota</taxon>
        <taxon>Metazoa</taxon>
        <taxon>Ecdysozoa</taxon>
        <taxon>Arthropoda</taxon>
        <taxon>Hexapoda</taxon>
        <taxon>Insecta</taxon>
        <taxon>Pterygota</taxon>
        <taxon>Neoptera</taxon>
        <taxon>Endopterygota</taxon>
        <taxon>Coleoptera</taxon>
        <taxon>Polyphaga</taxon>
        <taxon>Cucujiformia</taxon>
        <taxon>Chrysomeloidea</taxon>
        <taxon>Chrysomelidae</taxon>
        <taxon>Galerucinae</taxon>
        <taxon>Diabroticina</taxon>
        <taxon>Diabroticites</taxon>
        <taxon>Diabrotica</taxon>
    </lineage>
</organism>
<evidence type="ECO:0000256" key="8">
    <source>
        <dbReference type="ARBA" id="ARBA00023065"/>
    </source>
</evidence>
<dbReference type="RefSeq" id="XP_028137092.1">
    <property type="nucleotide sequence ID" value="XM_028281291.1"/>
</dbReference>
<dbReference type="Pfam" id="PF00858">
    <property type="entry name" value="ASC"/>
    <property type="match status" value="1"/>
</dbReference>
<dbReference type="AlphaFoldDB" id="A0A6P7FQP8"/>
<dbReference type="PANTHER" id="PTHR11690">
    <property type="entry name" value="AMILORIDE-SENSITIVE SODIUM CHANNEL-RELATED"/>
    <property type="match status" value="1"/>
</dbReference>
<dbReference type="InParanoid" id="A0A6P7FQP8"/>
<evidence type="ECO:0000256" key="6">
    <source>
        <dbReference type="ARBA" id="ARBA00022989"/>
    </source>
</evidence>
<feature type="transmembrane region" description="Helical" evidence="13">
    <location>
        <begin position="43"/>
        <end position="61"/>
    </location>
</feature>
<dbReference type="OrthoDB" id="5874059at2759"/>
<evidence type="ECO:0000256" key="13">
    <source>
        <dbReference type="SAM" id="Phobius"/>
    </source>
</evidence>
<accession>A0A6P7FQP8</accession>
<keyword evidence="5 12" id="KW-0812">Transmembrane</keyword>
<keyword evidence="10 12" id="KW-0739">Sodium transport</keyword>
<evidence type="ECO:0000313" key="14">
    <source>
        <dbReference type="EnsemblMetazoa" id="XP_028137092.1"/>
    </source>
</evidence>
<evidence type="ECO:0000256" key="7">
    <source>
        <dbReference type="ARBA" id="ARBA00023053"/>
    </source>
</evidence>
<feature type="transmembrane region" description="Helical" evidence="13">
    <location>
        <begin position="420"/>
        <end position="447"/>
    </location>
</feature>